<comment type="caution">
    <text evidence="2">The sequence shown here is derived from an EMBL/GenBank/DDBJ whole genome shotgun (WGS) entry which is preliminary data.</text>
</comment>
<keyword evidence="3" id="KW-1185">Reference proteome</keyword>
<reference evidence="2" key="1">
    <citation type="submission" date="2021-02" db="EMBL/GenBank/DDBJ databases">
        <authorList>
            <person name="Nowell W R."/>
        </authorList>
    </citation>
    <scope>NUCLEOTIDE SEQUENCE</scope>
    <source>
        <strain evidence="2">Ploen Becks lab</strain>
    </source>
</reference>
<keyword evidence="1" id="KW-0175">Coiled coil</keyword>
<protein>
    <submittedName>
        <fullName evidence="2">Uncharacterized protein</fullName>
    </submittedName>
</protein>
<dbReference type="Proteomes" id="UP000663879">
    <property type="component" value="Unassembled WGS sequence"/>
</dbReference>
<sequence length="272" mass="32122">NWFMNSRRNYRVTKKNEFEISKESTFYDSDHAGLLIKFEAPIDPLNFEGIIATEEEMDFKLDKMSRKLETSIFDQKDNKCSRFTVLEKNPKIEKQDYVELSLEGSKQGLDEKNEFPPKENVDEKIQDYVKEENEINFFDRIFNENLIYSESLIRNKSLTDNEEKISSEIKVEVETLTFDLKNAEKKIADLLIQLKEKEDLIYTFSEENNEKIEELNGEIFKNEKSLGEKNRLIENLKHELHQKNVEIESHLAKSCEINEINKNIKNLKSKSC</sequence>
<organism evidence="2 3">
    <name type="scientific">Brachionus calyciflorus</name>
    <dbReference type="NCBI Taxonomy" id="104777"/>
    <lineage>
        <taxon>Eukaryota</taxon>
        <taxon>Metazoa</taxon>
        <taxon>Spiralia</taxon>
        <taxon>Gnathifera</taxon>
        <taxon>Rotifera</taxon>
        <taxon>Eurotatoria</taxon>
        <taxon>Monogononta</taxon>
        <taxon>Pseudotrocha</taxon>
        <taxon>Ploima</taxon>
        <taxon>Brachionidae</taxon>
        <taxon>Brachionus</taxon>
    </lineage>
</organism>
<accession>A0A814RR75</accession>
<evidence type="ECO:0000313" key="3">
    <source>
        <dbReference type="Proteomes" id="UP000663879"/>
    </source>
</evidence>
<name>A0A814RR75_9BILA</name>
<evidence type="ECO:0000313" key="2">
    <source>
        <dbReference type="EMBL" id="CAF1136801.1"/>
    </source>
</evidence>
<evidence type="ECO:0000256" key="1">
    <source>
        <dbReference type="SAM" id="Coils"/>
    </source>
</evidence>
<proteinExistence type="predicted"/>
<feature type="coiled-coil region" evidence="1">
    <location>
        <begin position="173"/>
        <end position="200"/>
    </location>
</feature>
<feature type="non-terminal residue" evidence="2">
    <location>
        <position position="1"/>
    </location>
</feature>
<feature type="coiled-coil region" evidence="1">
    <location>
        <begin position="226"/>
        <end position="253"/>
    </location>
</feature>
<dbReference type="EMBL" id="CAJNOC010010130">
    <property type="protein sequence ID" value="CAF1136801.1"/>
    <property type="molecule type" value="Genomic_DNA"/>
</dbReference>
<gene>
    <name evidence="2" type="ORF">OXX778_LOCUS22723</name>
</gene>
<dbReference type="AlphaFoldDB" id="A0A814RR75"/>